<dbReference type="Proteomes" id="UP001055879">
    <property type="component" value="Linkage Group LG11"/>
</dbReference>
<name>A0ACB8Z6C5_ARCLA</name>
<evidence type="ECO:0000313" key="1">
    <source>
        <dbReference type="EMBL" id="KAI3693098.1"/>
    </source>
</evidence>
<sequence length="160" mass="17896">MGVGCVALVCICRPFATPPKGILLLDSFHHSVLLCLGFYNSISRNSISKSLSTMPSRSGKYVKSVDRLNDAVYIEIQIPASKISTFISGRFSCHFYINGHAKPPKFEGLISVMNRELCWKRGFWKTGENTVTRNMEDYEEEVEAYWILLTCGSSETKGLG</sequence>
<comment type="caution">
    <text evidence="1">The sequence shown here is derived from an EMBL/GenBank/DDBJ whole genome shotgun (WGS) entry which is preliminary data.</text>
</comment>
<proteinExistence type="predicted"/>
<gene>
    <name evidence="1" type="ORF">L6452_32928</name>
</gene>
<reference evidence="1 2" key="2">
    <citation type="journal article" date="2022" name="Mol. Ecol. Resour.">
        <title>The genomes of chicory, endive, great burdock and yacon provide insights into Asteraceae paleo-polyploidization history and plant inulin production.</title>
        <authorList>
            <person name="Fan W."/>
            <person name="Wang S."/>
            <person name="Wang H."/>
            <person name="Wang A."/>
            <person name="Jiang F."/>
            <person name="Liu H."/>
            <person name="Zhao H."/>
            <person name="Xu D."/>
            <person name="Zhang Y."/>
        </authorList>
    </citation>
    <scope>NUCLEOTIDE SEQUENCE [LARGE SCALE GENOMIC DNA]</scope>
    <source>
        <strain evidence="2">cv. Niubang</strain>
    </source>
</reference>
<reference evidence="2" key="1">
    <citation type="journal article" date="2022" name="Mol. Ecol. Resour.">
        <title>The genomes of chicory, endive, great burdock and yacon provide insights into Asteraceae palaeo-polyploidization history and plant inulin production.</title>
        <authorList>
            <person name="Fan W."/>
            <person name="Wang S."/>
            <person name="Wang H."/>
            <person name="Wang A."/>
            <person name="Jiang F."/>
            <person name="Liu H."/>
            <person name="Zhao H."/>
            <person name="Xu D."/>
            <person name="Zhang Y."/>
        </authorList>
    </citation>
    <scope>NUCLEOTIDE SEQUENCE [LARGE SCALE GENOMIC DNA]</scope>
    <source>
        <strain evidence="2">cv. Niubang</strain>
    </source>
</reference>
<keyword evidence="2" id="KW-1185">Reference proteome</keyword>
<evidence type="ECO:0000313" key="2">
    <source>
        <dbReference type="Proteomes" id="UP001055879"/>
    </source>
</evidence>
<accession>A0ACB8Z6C5</accession>
<protein>
    <submittedName>
        <fullName evidence="1">Uncharacterized protein</fullName>
    </submittedName>
</protein>
<dbReference type="EMBL" id="CM042057">
    <property type="protein sequence ID" value="KAI3693098.1"/>
    <property type="molecule type" value="Genomic_DNA"/>
</dbReference>
<organism evidence="1 2">
    <name type="scientific">Arctium lappa</name>
    <name type="common">Greater burdock</name>
    <name type="synonym">Lappa major</name>
    <dbReference type="NCBI Taxonomy" id="4217"/>
    <lineage>
        <taxon>Eukaryota</taxon>
        <taxon>Viridiplantae</taxon>
        <taxon>Streptophyta</taxon>
        <taxon>Embryophyta</taxon>
        <taxon>Tracheophyta</taxon>
        <taxon>Spermatophyta</taxon>
        <taxon>Magnoliopsida</taxon>
        <taxon>eudicotyledons</taxon>
        <taxon>Gunneridae</taxon>
        <taxon>Pentapetalae</taxon>
        <taxon>asterids</taxon>
        <taxon>campanulids</taxon>
        <taxon>Asterales</taxon>
        <taxon>Asteraceae</taxon>
        <taxon>Carduoideae</taxon>
        <taxon>Cardueae</taxon>
        <taxon>Arctiinae</taxon>
        <taxon>Arctium</taxon>
    </lineage>
</organism>